<accession>A0A286U1N0</accession>
<evidence type="ECO:0000313" key="1">
    <source>
        <dbReference type="EMBL" id="GAX62050.1"/>
    </source>
</evidence>
<dbReference type="NCBIfam" id="NF033832">
    <property type="entry name" value="sce7726_fam"/>
    <property type="match status" value="1"/>
</dbReference>
<sequence length="199" mass="23220">MPTNLKIKIMNDIHIRKTLRNILLKKFSKSKNTVIIEELGLGHGSTRIDLAVVNGCLHGFEFKSDKDNLKRLPHQADTYSKVFDKITLIVGYRHAFKAIKTVPEWWGVKIAEKKTNDEVRFLTVRREKKNLSQDKLLLAKLLWKEEAIVLLEEFGLKKGLRSKTRNSIYNMLIDVADIETIQNRVRERLINRTDWRVGK</sequence>
<keyword evidence="2" id="KW-1185">Reference proteome</keyword>
<protein>
    <recommendedName>
        <fullName evidence="3">Sce7726 family protein</fullName>
    </recommendedName>
</protein>
<gene>
    <name evidence="1" type="ORF">SCALIN_C28_0252</name>
</gene>
<evidence type="ECO:0000313" key="2">
    <source>
        <dbReference type="Proteomes" id="UP000218542"/>
    </source>
</evidence>
<proteinExistence type="predicted"/>
<dbReference type="InterPro" id="IPR047729">
    <property type="entry name" value="Sce7726-like"/>
</dbReference>
<name>A0A286U1N0_9BACT</name>
<dbReference type="AlphaFoldDB" id="A0A286U1N0"/>
<evidence type="ECO:0008006" key="3">
    <source>
        <dbReference type="Google" id="ProtNLM"/>
    </source>
</evidence>
<organism evidence="1 2">
    <name type="scientific">Candidatus Scalindua japonica</name>
    <dbReference type="NCBI Taxonomy" id="1284222"/>
    <lineage>
        <taxon>Bacteria</taxon>
        <taxon>Pseudomonadati</taxon>
        <taxon>Planctomycetota</taxon>
        <taxon>Candidatus Brocadiia</taxon>
        <taxon>Candidatus Brocadiales</taxon>
        <taxon>Candidatus Scalinduaceae</taxon>
        <taxon>Candidatus Scalindua</taxon>
    </lineage>
</organism>
<dbReference type="EMBL" id="BAOS01000028">
    <property type="protein sequence ID" value="GAX62050.1"/>
    <property type="molecule type" value="Genomic_DNA"/>
</dbReference>
<comment type="caution">
    <text evidence="1">The sequence shown here is derived from an EMBL/GenBank/DDBJ whole genome shotgun (WGS) entry which is preliminary data.</text>
</comment>
<reference evidence="2" key="1">
    <citation type="journal article" date="2017" name="Environ. Microbiol. Rep.">
        <title>Genetic Diversity of Marine Anaerobic Ammonium-Oxidizing Bacteria as Revealed by Genomic and Proteomic Analyses of 'Candidatus Scalindua japonica'.</title>
        <authorList>
            <person name="Oshiki M."/>
            <person name="Mizuto K."/>
            <person name="Kimura Z."/>
            <person name="Kindaichi T."/>
            <person name="Satoh H."/>
            <person name="Okabe S."/>
        </authorList>
    </citation>
    <scope>NUCLEOTIDE SEQUENCE [LARGE SCALE GENOMIC DNA]</scope>
    <source>
        <strain evidence="2">husup-a2</strain>
    </source>
</reference>
<dbReference type="Proteomes" id="UP000218542">
    <property type="component" value="Unassembled WGS sequence"/>
</dbReference>